<dbReference type="OrthoDB" id="21513at2759"/>
<dbReference type="PANTHER" id="PTHR15141">
    <property type="entry name" value="TRANSCRIPTION ELONGATION FACTOR B POLYPEPTIDE 3"/>
    <property type="match status" value="1"/>
</dbReference>
<proteinExistence type="predicted"/>
<dbReference type="Pfam" id="PF06881">
    <property type="entry name" value="Elongin_A"/>
    <property type="match status" value="1"/>
</dbReference>
<dbReference type="AlphaFoldDB" id="A0A8H4UM08"/>
<reference evidence="2" key="2">
    <citation type="submission" date="2020-05" db="EMBL/GenBank/DDBJ databases">
        <authorList>
            <person name="Kim H.-S."/>
            <person name="Proctor R.H."/>
            <person name="Brown D.W."/>
        </authorList>
    </citation>
    <scope>NUCLEOTIDE SEQUENCE</scope>
    <source>
        <strain evidence="2">NRRL 22465</strain>
    </source>
</reference>
<feature type="compositionally biased region" description="Polar residues" evidence="1">
    <location>
        <begin position="322"/>
        <end position="333"/>
    </location>
</feature>
<dbReference type="EMBL" id="JABEYC010000323">
    <property type="protein sequence ID" value="KAF4979039.1"/>
    <property type="molecule type" value="Genomic_DNA"/>
</dbReference>
<dbReference type="PANTHER" id="PTHR15141:SF76">
    <property type="entry name" value="TRANSCRIPTION ELONGATION FACTOR B POLYPEPTIDE 3"/>
    <property type="match status" value="1"/>
</dbReference>
<protein>
    <recommendedName>
        <fullName evidence="4">RNA polymerase II transcription factor SIII subunit A</fullName>
    </recommendedName>
</protein>
<reference evidence="2" key="1">
    <citation type="journal article" date="2020" name="BMC Genomics">
        <title>Correction to: Identification and distribution of gene clusters required for synthesis of sphingolipid metabolism inhibitors in diverse species of the filamentous fungus Fusarium.</title>
        <authorList>
            <person name="Kim H.S."/>
            <person name="Lohmar J.M."/>
            <person name="Busman M."/>
            <person name="Brown D.W."/>
            <person name="Naumann T.A."/>
            <person name="Divon H.H."/>
            <person name="Lysoe E."/>
            <person name="Uhlig S."/>
            <person name="Proctor R.H."/>
        </authorList>
    </citation>
    <scope>NUCLEOTIDE SEQUENCE</scope>
    <source>
        <strain evidence="2">NRRL 22465</strain>
    </source>
</reference>
<dbReference type="GO" id="GO:0006368">
    <property type="term" value="P:transcription elongation by RNA polymerase II"/>
    <property type="evidence" value="ECO:0007669"/>
    <property type="project" value="InterPro"/>
</dbReference>
<feature type="compositionally biased region" description="Polar residues" evidence="1">
    <location>
        <begin position="149"/>
        <end position="170"/>
    </location>
</feature>
<feature type="region of interest" description="Disordered" evidence="1">
    <location>
        <begin position="217"/>
        <end position="333"/>
    </location>
</feature>
<dbReference type="InterPro" id="IPR010684">
    <property type="entry name" value="RNA_pol_II_trans_fac_SIII_A"/>
</dbReference>
<feature type="compositionally biased region" description="Acidic residues" evidence="1">
    <location>
        <begin position="249"/>
        <end position="263"/>
    </location>
</feature>
<evidence type="ECO:0000313" key="3">
    <source>
        <dbReference type="Proteomes" id="UP000635477"/>
    </source>
</evidence>
<dbReference type="InterPro" id="IPR051870">
    <property type="entry name" value="Elongin-A_domain"/>
</dbReference>
<evidence type="ECO:0008006" key="4">
    <source>
        <dbReference type="Google" id="ProtNLM"/>
    </source>
</evidence>
<keyword evidence="3" id="KW-1185">Reference proteome</keyword>
<comment type="caution">
    <text evidence="2">The sequence shown here is derived from an EMBL/GenBank/DDBJ whole genome shotgun (WGS) entry which is preliminary data.</text>
</comment>
<sequence>MPVKSLMQLATSACIKNIRELEGVGDFLPYENVRPILLRVENAHQLRKIEINSPQIEGEAGEIWLKIIERDFPMEYKAKAYKPQNPKKWFRVWEKYKKDHDLALEESERKLMDAFAGLRETKQKATSMIVDRRLLPRAGRTGPKRQWGQRDSSGSTLAFAQGSRTKTHNGASVMRRVRRETKEIASIHGKLSRPVSGSAALTKVNKAPPGLVNEYRRAAQPDFRPTERTWEPSEAVTAHEERATFISDSESDQDEDLFDDEDEQPRRRSPPPRSNATASATSLLKKRPTSSSGPVRGQPSSSNSASSKPLQRAQATDHDNSLYDNSSKTFPAG</sequence>
<name>A0A8H4UM08_9HYPO</name>
<evidence type="ECO:0000256" key="1">
    <source>
        <dbReference type="SAM" id="MobiDB-lite"/>
    </source>
</evidence>
<organism evidence="2 3">
    <name type="scientific">Fusarium zealandicum</name>
    <dbReference type="NCBI Taxonomy" id="1053134"/>
    <lineage>
        <taxon>Eukaryota</taxon>
        <taxon>Fungi</taxon>
        <taxon>Dikarya</taxon>
        <taxon>Ascomycota</taxon>
        <taxon>Pezizomycotina</taxon>
        <taxon>Sordariomycetes</taxon>
        <taxon>Hypocreomycetidae</taxon>
        <taxon>Hypocreales</taxon>
        <taxon>Nectriaceae</taxon>
        <taxon>Fusarium</taxon>
        <taxon>Fusarium staphyleae species complex</taxon>
    </lineage>
</organism>
<feature type="region of interest" description="Disordered" evidence="1">
    <location>
        <begin position="137"/>
        <end position="176"/>
    </location>
</feature>
<evidence type="ECO:0000313" key="2">
    <source>
        <dbReference type="EMBL" id="KAF4979039.1"/>
    </source>
</evidence>
<dbReference type="GO" id="GO:0070449">
    <property type="term" value="C:elongin complex"/>
    <property type="evidence" value="ECO:0007669"/>
    <property type="project" value="InterPro"/>
</dbReference>
<dbReference type="Gene3D" id="6.10.250.3180">
    <property type="match status" value="1"/>
</dbReference>
<accession>A0A8H4UM08</accession>
<feature type="compositionally biased region" description="Basic and acidic residues" evidence="1">
    <location>
        <begin position="217"/>
        <end position="243"/>
    </location>
</feature>
<dbReference type="Proteomes" id="UP000635477">
    <property type="component" value="Unassembled WGS sequence"/>
</dbReference>
<gene>
    <name evidence="2" type="ORF">FZEAL_4714</name>
</gene>